<dbReference type="EMBL" id="JAGTUF010000006">
    <property type="protein sequence ID" value="MBR9971866.1"/>
    <property type="molecule type" value="Genomic_DNA"/>
</dbReference>
<evidence type="ECO:0000313" key="2">
    <source>
        <dbReference type="Proteomes" id="UP000680714"/>
    </source>
</evidence>
<reference evidence="1 2" key="1">
    <citation type="submission" date="2021-04" db="EMBL/GenBank/DDBJ databases">
        <title>Magnetospirillum sulfuroxidans sp. nov., a facultative chemolithoautotrophic sulfur-oxidizing alphaproteobacterium isolated from freshwater sediment and proposals for Paramagetospirillum gen. nov., and Magnetospirillaceae fam. nov.</title>
        <authorList>
            <person name="Koziaeva V."/>
            <person name="Geelhoed J.S."/>
            <person name="Sorokin D.Y."/>
            <person name="Grouzdev D.S."/>
        </authorList>
    </citation>
    <scope>NUCLEOTIDE SEQUENCE [LARGE SCALE GENOMIC DNA]</scope>
    <source>
        <strain evidence="1 2">J10</strain>
    </source>
</reference>
<proteinExistence type="predicted"/>
<keyword evidence="2" id="KW-1185">Reference proteome</keyword>
<gene>
    <name evidence="1" type="ORF">KEC16_09070</name>
</gene>
<accession>A0ABS5IC58</accession>
<name>A0ABS5IC58_9PROT</name>
<sequence>MSARRLSLVLGAALVVAAVAYTLYWFHAAGQARSQLERWAETRRAAGWNVAWDDITASGFPGRLSLTLGNPSVTIPAGIHWQAPILTLKTAPLWPRAVHLSTQGRQTIGRDGRDWSCDVAVLTATLAAGTLDAHLHGLRGPDSLSIEDMALSIAALPPRPDPSGHPASWRFALSAREIGVPKLPFADFDPTITMAEISGRVMGIFPPSASWPRPVTAIIDWSKQGGVLELERVALDWPPMGLEGNGTAALDPNGQPLIALSTQMRGFDALMDRLGQSGAIDPAVARTTKTILALMAKPDARGRPAIPAPITVQEGGLYLGPARIAAFPAIPWADFSMD</sequence>
<organism evidence="1 2">
    <name type="scientific">Magnetospirillum sulfuroxidans</name>
    <dbReference type="NCBI Taxonomy" id="611300"/>
    <lineage>
        <taxon>Bacteria</taxon>
        <taxon>Pseudomonadati</taxon>
        <taxon>Pseudomonadota</taxon>
        <taxon>Alphaproteobacteria</taxon>
        <taxon>Rhodospirillales</taxon>
        <taxon>Rhodospirillaceae</taxon>
        <taxon>Magnetospirillum</taxon>
    </lineage>
</organism>
<evidence type="ECO:0000313" key="1">
    <source>
        <dbReference type="EMBL" id="MBR9971866.1"/>
    </source>
</evidence>
<protein>
    <submittedName>
        <fullName evidence="1">DUF2125 domain-containing protein</fullName>
    </submittedName>
</protein>
<dbReference type="Proteomes" id="UP000680714">
    <property type="component" value="Unassembled WGS sequence"/>
</dbReference>
<dbReference type="RefSeq" id="WP_211548043.1">
    <property type="nucleotide sequence ID" value="NZ_JAGTUF010000006.1"/>
</dbReference>
<dbReference type="Pfam" id="PF09898">
    <property type="entry name" value="DUF2125"/>
    <property type="match status" value="1"/>
</dbReference>
<dbReference type="InterPro" id="IPR018666">
    <property type="entry name" value="DUF2125"/>
</dbReference>
<comment type="caution">
    <text evidence="1">The sequence shown here is derived from an EMBL/GenBank/DDBJ whole genome shotgun (WGS) entry which is preliminary data.</text>
</comment>